<accession>A0A8J9ZAC9</accession>
<name>A0A8J9ZAC9_BRALA</name>
<proteinExistence type="predicted"/>
<dbReference type="Proteomes" id="UP000838412">
    <property type="component" value="Chromosome 18"/>
</dbReference>
<keyword evidence="2" id="KW-1185">Reference proteome</keyword>
<dbReference type="SUPFAM" id="SSF50814">
    <property type="entry name" value="Lipocalins"/>
    <property type="match status" value="1"/>
</dbReference>
<reference evidence="1" key="1">
    <citation type="submission" date="2022-01" db="EMBL/GenBank/DDBJ databases">
        <authorList>
            <person name="Braso-Vives M."/>
        </authorList>
    </citation>
    <scope>NUCLEOTIDE SEQUENCE</scope>
</reference>
<sequence length="106" mass="11891">MKHFVGTWKLSKVDFDQMKKFYTSMGMPAAAMEGQKEQWANLKVEVTENGTMWKGEFKMEGSAVTTELSFGGDKKIQTTNKITGGNMTNVQTFGEVSVESEFQKCD</sequence>
<dbReference type="EMBL" id="OV696703">
    <property type="protein sequence ID" value="CAH1250250.1"/>
    <property type="molecule type" value="Genomic_DNA"/>
</dbReference>
<gene>
    <name evidence="1" type="primary">Hypp8830</name>
    <name evidence="1" type="ORF">BLAG_LOCUS11083</name>
</gene>
<evidence type="ECO:0000313" key="1">
    <source>
        <dbReference type="EMBL" id="CAH1250250.1"/>
    </source>
</evidence>
<dbReference type="InterPro" id="IPR012674">
    <property type="entry name" value="Calycin"/>
</dbReference>
<protein>
    <submittedName>
        <fullName evidence="1">Hypp8830 protein</fullName>
    </submittedName>
</protein>
<organism evidence="1 2">
    <name type="scientific">Branchiostoma lanceolatum</name>
    <name type="common">Common lancelet</name>
    <name type="synonym">Amphioxus lanceolatum</name>
    <dbReference type="NCBI Taxonomy" id="7740"/>
    <lineage>
        <taxon>Eukaryota</taxon>
        <taxon>Metazoa</taxon>
        <taxon>Chordata</taxon>
        <taxon>Cephalochordata</taxon>
        <taxon>Leptocardii</taxon>
        <taxon>Amphioxiformes</taxon>
        <taxon>Branchiostomatidae</taxon>
        <taxon>Branchiostoma</taxon>
    </lineage>
</organism>
<evidence type="ECO:0000313" key="2">
    <source>
        <dbReference type="Proteomes" id="UP000838412"/>
    </source>
</evidence>
<dbReference type="AlphaFoldDB" id="A0A8J9ZAC9"/>